<reference evidence="1 2" key="1">
    <citation type="submission" date="2012-01" db="EMBL/GenBank/DDBJ databases">
        <title>The Genome Sequence of Megamonas funiformis YIT 11815.</title>
        <authorList>
            <consortium name="The Broad Institute Genome Sequencing Platform"/>
            <person name="Earl A."/>
            <person name="Ward D."/>
            <person name="Feldgarden M."/>
            <person name="Gevers D."/>
            <person name="Morotomi M."/>
            <person name="Young S.K."/>
            <person name="Zeng Q."/>
            <person name="Gargeya S."/>
            <person name="Fitzgerald M."/>
            <person name="Haas B."/>
            <person name="Abouelleil A."/>
            <person name="Alvarado L."/>
            <person name="Arachchi H.M."/>
            <person name="Berlin A."/>
            <person name="Chapman S.B."/>
            <person name="Gearin G."/>
            <person name="Goldberg J."/>
            <person name="Griggs A."/>
            <person name="Gujja S."/>
            <person name="Hansen M."/>
            <person name="Heiman D."/>
            <person name="Howarth C."/>
            <person name="Larimer J."/>
            <person name="Lui A."/>
            <person name="MacDonald P.J.P."/>
            <person name="McCowen C."/>
            <person name="Montmayeur A."/>
            <person name="Murphy C."/>
            <person name="Neiman D."/>
            <person name="Pearson M."/>
            <person name="Priest M."/>
            <person name="Roberts A."/>
            <person name="Saif S."/>
            <person name="Shea T."/>
            <person name="Sisk P."/>
            <person name="Stolte C."/>
            <person name="Sykes S."/>
            <person name="Wortman J."/>
            <person name="Nusbaum C."/>
            <person name="Birren B."/>
        </authorList>
    </citation>
    <scope>NUCLEOTIDE SEQUENCE [LARGE SCALE GENOMIC DNA]</scope>
    <source>
        <strain evidence="1 2">YIT 11815</strain>
    </source>
</reference>
<evidence type="ECO:0000313" key="2">
    <source>
        <dbReference type="Proteomes" id="UP000005963"/>
    </source>
</evidence>
<organism evidence="1 2">
    <name type="scientific">Megamonas funiformis YIT 11815</name>
    <dbReference type="NCBI Taxonomy" id="742816"/>
    <lineage>
        <taxon>Bacteria</taxon>
        <taxon>Bacillati</taxon>
        <taxon>Bacillota</taxon>
        <taxon>Negativicutes</taxon>
        <taxon>Selenomonadales</taxon>
        <taxon>Selenomonadaceae</taxon>
        <taxon>Megamonas</taxon>
    </lineage>
</organism>
<name>A0ABP2NKP5_9FIRM</name>
<dbReference type="Proteomes" id="UP000005963">
    <property type="component" value="Unassembled WGS sequence"/>
</dbReference>
<evidence type="ECO:0000313" key="1">
    <source>
        <dbReference type="EMBL" id="EHR37978.1"/>
    </source>
</evidence>
<sequence>MFLNNTLHHHYHDLNQLPIVQWGTCINGDNIYPISFSKFCTLSIGGEHPYSGGGSFLPKKPTALNGFYYTLTVDTYYGGYIAIGV</sequence>
<keyword evidence="2" id="KW-1185">Reference proteome</keyword>
<accession>A0ABP2NKP5</accession>
<gene>
    <name evidence="1" type="ORF">HMPREF9454_00931</name>
</gene>
<protein>
    <submittedName>
        <fullName evidence="1">Uncharacterized protein</fullName>
    </submittedName>
</protein>
<dbReference type="EMBL" id="ADMB01000045">
    <property type="protein sequence ID" value="EHR37978.1"/>
    <property type="molecule type" value="Genomic_DNA"/>
</dbReference>
<proteinExistence type="predicted"/>
<comment type="caution">
    <text evidence="1">The sequence shown here is derived from an EMBL/GenBank/DDBJ whole genome shotgun (WGS) entry which is preliminary data.</text>
</comment>